<dbReference type="Proteomes" id="UP000031368">
    <property type="component" value="Chromosome"/>
</dbReference>
<evidence type="ECO:0000313" key="3">
    <source>
        <dbReference type="EMBL" id="AJD42863.1"/>
    </source>
</evidence>
<dbReference type="Gene3D" id="3.30.360.10">
    <property type="entry name" value="Dihydrodipicolinate Reductase, domain 2"/>
    <property type="match status" value="1"/>
</dbReference>
<organism evidence="3 4">
    <name type="scientific">Rhizobium gallicum bv. gallicum R602sp</name>
    <dbReference type="NCBI Taxonomy" id="1041138"/>
    <lineage>
        <taxon>Bacteria</taxon>
        <taxon>Pseudomonadati</taxon>
        <taxon>Pseudomonadota</taxon>
        <taxon>Alphaproteobacteria</taxon>
        <taxon>Hyphomicrobiales</taxon>
        <taxon>Rhizobiaceae</taxon>
        <taxon>Rhizobium/Agrobacterium group</taxon>
        <taxon>Rhizobium</taxon>
    </lineage>
</organism>
<dbReference type="InterPro" id="IPR000683">
    <property type="entry name" value="Gfo/Idh/MocA-like_OxRdtase_N"/>
</dbReference>
<dbReference type="InterPro" id="IPR055170">
    <property type="entry name" value="GFO_IDH_MocA-like_dom"/>
</dbReference>
<dbReference type="PANTHER" id="PTHR43708">
    <property type="entry name" value="CONSERVED EXPRESSED OXIDOREDUCTASE (EUROFUNG)"/>
    <property type="match status" value="1"/>
</dbReference>
<accession>A0A0B4X8D5</accession>
<feature type="domain" description="GFO/IDH/MocA-like oxidoreductase" evidence="2">
    <location>
        <begin position="153"/>
        <end position="289"/>
    </location>
</feature>
<dbReference type="EMBL" id="CP006877">
    <property type="protein sequence ID" value="AJD42863.1"/>
    <property type="molecule type" value="Genomic_DNA"/>
</dbReference>
<dbReference type="KEGG" id="rga:RGR602_CH03556"/>
<dbReference type="AlphaFoldDB" id="A0A0B4X8D5"/>
<dbReference type="RefSeq" id="WP_039846151.1">
    <property type="nucleotide sequence ID" value="NZ_CP006877.1"/>
</dbReference>
<dbReference type="InterPro" id="IPR051317">
    <property type="entry name" value="Gfo/Idh/MocA_oxidoreduct"/>
</dbReference>
<proteinExistence type="predicted"/>
<dbReference type="Gene3D" id="3.40.50.720">
    <property type="entry name" value="NAD(P)-binding Rossmann-like Domain"/>
    <property type="match status" value="1"/>
</dbReference>
<dbReference type="Pfam" id="PF22725">
    <property type="entry name" value="GFO_IDH_MocA_C3"/>
    <property type="match status" value="1"/>
</dbReference>
<dbReference type="SUPFAM" id="SSF55347">
    <property type="entry name" value="Glyceraldehyde-3-phosphate dehydrogenase-like, C-terminal domain"/>
    <property type="match status" value="1"/>
</dbReference>
<name>A0A0B4X8D5_9HYPH</name>
<keyword evidence="4" id="KW-1185">Reference proteome</keyword>
<dbReference type="SUPFAM" id="SSF51735">
    <property type="entry name" value="NAD(P)-binding Rossmann-fold domains"/>
    <property type="match status" value="1"/>
</dbReference>
<dbReference type="PANTHER" id="PTHR43708:SF3">
    <property type="entry name" value="OXIDOREDUCTASE"/>
    <property type="match status" value="1"/>
</dbReference>
<sequence length="395" mass="42562">MAIEGSTEQAREPRIRLGMVGGGAGAFIGAVHRIAARIDDQYELIAGALSSTPEKAIASGRDLGLHPSRTYASYREMAIREAKLKNGIEAVSIVTPNHVHYDAAKEFLRRGIHVICDKPLTSNLADAKRLKKVADESGALFILTHNYTGYPMVRQAREMIANGELGDIRIVQAEYPQDWLTEPVEQSGAKQAVWRTDPAQSGAGGSTGDIGTHAYNLASFITGLELDSLAADLDSFVEGRRLDDNAHVLLRFKAKANEKPAKGMLWCSQVAPGHENGLKIRVYGTKGGFEWVQADPNYLWYTPFGEPKRLITRNGAGSGAAAARVSRIPSGHPEGYLEAFATIYAEAAHAINAHKKGKTVAKAVVYPTVDDGVKGVAFVEACVASSKRNGAWVKV</sequence>
<evidence type="ECO:0000313" key="4">
    <source>
        <dbReference type="Proteomes" id="UP000031368"/>
    </source>
</evidence>
<dbReference type="GO" id="GO:0000166">
    <property type="term" value="F:nucleotide binding"/>
    <property type="evidence" value="ECO:0007669"/>
    <property type="project" value="InterPro"/>
</dbReference>
<protein>
    <submittedName>
        <fullName evidence="3">Oxidoreductase protein</fullName>
    </submittedName>
</protein>
<reference evidence="3 4" key="1">
    <citation type="submission" date="2013-11" db="EMBL/GenBank/DDBJ databases">
        <title>Complete genome sequence of Rhizobium gallicum bv. gallicum R602.</title>
        <authorList>
            <person name="Bustos P."/>
            <person name="Santamaria R.I."/>
            <person name="Lozano L."/>
            <person name="Acosta J.L."/>
            <person name="Ormeno-Orrillo E."/>
            <person name="Rogel M.A."/>
            <person name="Romero D."/>
            <person name="Cevallos M.A."/>
            <person name="Martinez-Romero E."/>
            <person name="Gonzalez V."/>
        </authorList>
    </citation>
    <scope>NUCLEOTIDE SEQUENCE [LARGE SCALE GENOMIC DNA]</scope>
    <source>
        <strain evidence="3 4">R602</strain>
    </source>
</reference>
<gene>
    <name evidence="3" type="ORF">RGR602_CH03556</name>
</gene>
<dbReference type="Pfam" id="PF01408">
    <property type="entry name" value="GFO_IDH_MocA"/>
    <property type="match status" value="1"/>
</dbReference>
<dbReference type="InterPro" id="IPR036291">
    <property type="entry name" value="NAD(P)-bd_dom_sf"/>
</dbReference>
<evidence type="ECO:0000259" key="1">
    <source>
        <dbReference type="Pfam" id="PF01408"/>
    </source>
</evidence>
<dbReference type="HOGENOM" id="CLU_023194_17_1_5"/>
<evidence type="ECO:0000259" key="2">
    <source>
        <dbReference type="Pfam" id="PF22725"/>
    </source>
</evidence>
<feature type="domain" description="Gfo/Idh/MocA-like oxidoreductase N-terminal" evidence="1">
    <location>
        <begin position="15"/>
        <end position="143"/>
    </location>
</feature>